<comment type="caution">
    <text evidence="1">The sequence shown here is derived from an EMBL/GenBank/DDBJ whole genome shotgun (WGS) entry which is preliminary data.</text>
</comment>
<dbReference type="GeneID" id="26903509"/>
<dbReference type="EMBL" id="LGTL01000005">
    <property type="protein sequence ID" value="KPA82052.1"/>
    <property type="molecule type" value="Genomic_DNA"/>
</dbReference>
<organism evidence="1 2">
    <name type="scientific">Leptomonas pyrrhocoris</name>
    <name type="common">Firebug parasite</name>
    <dbReference type="NCBI Taxonomy" id="157538"/>
    <lineage>
        <taxon>Eukaryota</taxon>
        <taxon>Discoba</taxon>
        <taxon>Euglenozoa</taxon>
        <taxon>Kinetoplastea</taxon>
        <taxon>Metakinetoplastina</taxon>
        <taxon>Trypanosomatida</taxon>
        <taxon>Trypanosomatidae</taxon>
        <taxon>Leishmaniinae</taxon>
        <taxon>Leptomonas</taxon>
    </lineage>
</organism>
<protein>
    <submittedName>
        <fullName evidence="1">Phosphoglycan beta 12 arabinosyltransferase (SCA like)</fullName>
    </submittedName>
</protein>
<evidence type="ECO:0000313" key="1">
    <source>
        <dbReference type="EMBL" id="KPA82052.1"/>
    </source>
</evidence>
<gene>
    <name evidence="1" type="ORF">ABB37_03218</name>
</gene>
<dbReference type="Proteomes" id="UP000037923">
    <property type="component" value="Unassembled WGS sequence"/>
</dbReference>
<dbReference type="OMA" id="TQWERIR"/>
<dbReference type="OrthoDB" id="262657at2759"/>
<sequence>MQSFTGTPDALSLLQQSLFFEDEVSSAATRPQLTRRGGVCAVCAEGHVLFRTSANAAVDTKIVDAVGPVVDAPPTLRHFTVCLESAEERAREAAVRPHCLSPLCDARDCVAQLYNLGLLRPPRAIETSVHNASCVQLSVALHVLDDAVTASTHCSAVVAQLRPSRNASTPQPVEVVMPRLTAWPMKRTTRRDDGDDSRSGSKPLYFGVAAVKDTDVDGDLPPPSAITVQENGRVITIKFNSGSTASGDQTAASPDLHCPLHFVTVRLGRYGRHHNQLQEILNTVALAARLNRTFIIPPFVPASYAEFVKLDTRIFYGWHTLREMGHYCLVTYAEVRPVLLQVYARTGKPAMMTMQRVHIAIHATAQQRLAQMSKEEGERRTWGHLLRVPATPTAVTGAASDSAPLYDADEWFACGVRDALNEQAFLRRRGEKEAKLILRETHPPLTPASLNMQREANSTCWESYLTGVRAVVERYGGRRRQREGGDLQAYHEPDVVVLSSYTAFHVRPRLVEMARLLGLLRPSPYITSEVGRFYRLWAPQYKWPAYANPQRTFDDCLQPYRFKNVVGLHVRRRELTCQREVAQMSQTILSLSEGLYVLDGTGQLDLAAGSAPFTTTVARLTNDCVWDVRSVVHLFYQYSQWLSGQESEPGHRTLAASGAGELRNDVAPQHYTSYVAHDGQAGPIGQEMEVALQHRYSPAPDELLADGTRPSFTAFYDRRSSVDFSLAYQRARERLTTPTADPTNATAVEAAAAWETARLIELLYPVAELELMGMAFDFFMLSNTEVFRGNVISSVSINVCVRRWGRGLPCHGVMVGYYEALYKGFL</sequence>
<keyword evidence="2" id="KW-1185">Reference proteome</keyword>
<dbReference type="AlphaFoldDB" id="A0A0N0DWQ4"/>
<proteinExistence type="predicted"/>
<evidence type="ECO:0000313" key="2">
    <source>
        <dbReference type="Proteomes" id="UP000037923"/>
    </source>
</evidence>
<dbReference type="VEuPathDB" id="TriTrypDB:LpyrH10_05_0780"/>
<keyword evidence="1" id="KW-0808">Transferase</keyword>
<dbReference type="RefSeq" id="XP_015660491.1">
    <property type="nucleotide sequence ID" value="XM_015800484.1"/>
</dbReference>
<dbReference type="GO" id="GO:0016740">
    <property type="term" value="F:transferase activity"/>
    <property type="evidence" value="ECO:0007669"/>
    <property type="project" value="UniProtKB-KW"/>
</dbReference>
<accession>A0A0N0DWQ4</accession>
<name>A0A0N0DWQ4_LEPPY</name>
<reference evidence="1 2" key="1">
    <citation type="submission" date="2015-07" db="EMBL/GenBank/DDBJ databases">
        <title>High-quality genome of monoxenous trypanosomatid Leptomonas pyrrhocoris.</title>
        <authorList>
            <person name="Flegontov P."/>
            <person name="Butenko A."/>
            <person name="Firsov S."/>
            <person name="Vlcek C."/>
            <person name="Logacheva M.D."/>
            <person name="Field M."/>
            <person name="Filatov D."/>
            <person name="Flegontova O."/>
            <person name="Gerasimov E."/>
            <person name="Jackson A.P."/>
            <person name="Kelly S."/>
            <person name="Opperdoes F."/>
            <person name="O'Reilly A."/>
            <person name="Votypka J."/>
            <person name="Yurchenko V."/>
            <person name="Lukes J."/>
        </authorList>
    </citation>
    <scope>NUCLEOTIDE SEQUENCE [LARGE SCALE GENOMIC DNA]</scope>
    <source>
        <strain evidence="1">H10</strain>
    </source>
</reference>